<reference evidence="1" key="1">
    <citation type="submission" date="2023-07" db="EMBL/GenBank/DDBJ databases">
        <title>Sorghum-associated microbial communities from plants grown in Nebraska, USA.</title>
        <authorList>
            <person name="Schachtman D."/>
        </authorList>
    </citation>
    <scope>NUCLEOTIDE SEQUENCE</scope>
    <source>
        <strain evidence="1">2697</strain>
    </source>
</reference>
<proteinExistence type="predicted"/>
<protein>
    <submittedName>
        <fullName evidence="1">Uncharacterized protein</fullName>
    </submittedName>
</protein>
<evidence type="ECO:0000313" key="2">
    <source>
        <dbReference type="Proteomes" id="UP001246858"/>
    </source>
</evidence>
<name>A0ACC6L3X3_9SPHI</name>
<organism evidence="1 2">
    <name type="scientific">Pedobacter africanus</name>
    <dbReference type="NCBI Taxonomy" id="151894"/>
    <lineage>
        <taxon>Bacteria</taxon>
        <taxon>Pseudomonadati</taxon>
        <taxon>Bacteroidota</taxon>
        <taxon>Sphingobacteriia</taxon>
        <taxon>Sphingobacteriales</taxon>
        <taxon>Sphingobacteriaceae</taxon>
        <taxon>Pedobacter</taxon>
    </lineage>
</organism>
<dbReference type="EMBL" id="JAVDTF010000006">
    <property type="protein sequence ID" value="MDR6786125.1"/>
    <property type="molecule type" value="Genomic_DNA"/>
</dbReference>
<gene>
    <name evidence="1" type="ORF">J2X78_004718</name>
</gene>
<accession>A0ACC6L3X3</accession>
<evidence type="ECO:0000313" key="1">
    <source>
        <dbReference type="EMBL" id="MDR6786125.1"/>
    </source>
</evidence>
<keyword evidence="2" id="KW-1185">Reference proteome</keyword>
<sequence length="230" mass="25617">MKKNLLIVLLILLSGTAFSQMNGNYNYSLAVYGFSQMQMPKILNQKNSDRFTNATFHGGMIKFNDNQINFRLGGTYLKKDVKLVNNCVGCQEANGEMKDYAFKVGFEKNMNFARIQPYVGFDIGFRFNKFDGSLVSTNDAMASPSALGPNGVETTKTGFTAAPLIGIKINPVPFISVFAESNLEMFYSYERQETVAADANNTRTFNKYNKAEFLLNPVTVGIQVHLGSNR</sequence>
<comment type="caution">
    <text evidence="1">The sequence shown here is derived from an EMBL/GenBank/DDBJ whole genome shotgun (WGS) entry which is preliminary data.</text>
</comment>
<dbReference type="Proteomes" id="UP001246858">
    <property type="component" value="Unassembled WGS sequence"/>
</dbReference>